<dbReference type="AlphaFoldDB" id="A0A542DT26"/>
<sequence>MKVGRRTIELSKTDKVLFPGDGVTKGDLVEYYEAIGPWMVPYLKQRPLSLERYPDGIDGQQLFNQNAPQYFPDWLETADVDRVNGSGHVRHAVVRDTASLVYLANQACVTPHAWLSRADRVRNPDQLIFDLDPPDGFESARRAAFDLRELLDELGLPTLVKTTGGKGLHIHVPLDRTADFDTARTFAREVAGVLTARYPKRYTIEQRKNARRGRLYLDIMRNAYGQTAVPPYAVRARPGAPVATPLDWSELDDVHPDQHTLRTVLDRLDGTGDPWPRLRGRSLTKPWQRLRTINQ</sequence>
<evidence type="ECO:0000313" key="2">
    <source>
        <dbReference type="EMBL" id="TQJ06164.1"/>
    </source>
</evidence>
<dbReference type="NCBIfam" id="TIGR02778">
    <property type="entry name" value="ligD_pol"/>
    <property type="match status" value="1"/>
</dbReference>
<proteinExistence type="predicted"/>
<accession>A0A542DT26</accession>
<gene>
    <name evidence="2" type="ORF">FB475_5817</name>
</gene>
<protein>
    <submittedName>
        <fullName evidence="2">Bifunctional non-homologous end joining protein LigD</fullName>
    </submittedName>
</protein>
<dbReference type="OrthoDB" id="9802472at2"/>
<dbReference type="RefSeq" id="WP_141860252.1">
    <property type="nucleotide sequence ID" value="NZ_BAAAKA010000009.1"/>
</dbReference>
<dbReference type="Gene3D" id="3.90.920.10">
    <property type="entry name" value="DNA primase, PRIM domain"/>
    <property type="match status" value="1"/>
</dbReference>
<dbReference type="PANTHER" id="PTHR42705:SF2">
    <property type="entry name" value="BIFUNCTIONAL NON-HOMOLOGOUS END JOINING PROTEIN LIGD"/>
    <property type="match status" value="1"/>
</dbReference>
<dbReference type="InterPro" id="IPR052171">
    <property type="entry name" value="NHEJ_LigD"/>
</dbReference>
<name>A0A542DT26_9ACTN</name>
<comment type="caution">
    <text evidence="2">The sequence shown here is derived from an EMBL/GenBank/DDBJ whole genome shotgun (WGS) entry which is preliminary data.</text>
</comment>
<evidence type="ECO:0000259" key="1">
    <source>
        <dbReference type="Pfam" id="PF21686"/>
    </source>
</evidence>
<dbReference type="Pfam" id="PF21686">
    <property type="entry name" value="LigD_Prim-Pol"/>
    <property type="match status" value="1"/>
</dbReference>
<organism evidence="2 3">
    <name type="scientific">Kribbella jejuensis</name>
    <dbReference type="NCBI Taxonomy" id="236068"/>
    <lineage>
        <taxon>Bacteria</taxon>
        <taxon>Bacillati</taxon>
        <taxon>Actinomycetota</taxon>
        <taxon>Actinomycetes</taxon>
        <taxon>Propionibacteriales</taxon>
        <taxon>Kribbellaceae</taxon>
        <taxon>Kribbella</taxon>
    </lineage>
</organism>
<dbReference type="PANTHER" id="PTHR42705">
    <property type="entry name" value="BIFUNCTIONAL NON-HOMOLOGOUS END JOINING PROTEIN LIGD"/>
    <property type="match status" value="1"/>
</dbReference>
<dbReference type="EMBL" id="VFMM01000003">
    <property type="protein sequence ID" value="TQJ06164.1"/>
    <property type="molecule type" value="Genomic_DNA"/>
</dbReference>
<dbReference type="CDD" id="cd04861">
    <property type="entry name" value="LigD_Pol_like"/>
    <property type="match status" value="1"/>
</dbReference>
<dbReference type="SUPFAM" id="SSF56747">
    <property type="entry name" value="Prim-pol domain"/>
    <property type="match status" value="1"/>
</dbReference>
<keyword evidence="3" id="KW-1185">Reference proteome</keyword>
<dbReference type="InterPro" id="IPR014145">
    <property type="entry name" value="LigD_pol_dom"/>
</dbReference>
<reference evidence="2 3" key="1">
    <citation type="submission" date="2019-06" db="EMBL/GenBank/DDBJ databases">
        <title>Sequencing the genomes of 1000 actinobacteria strains.</title>
        <authorList>
            <person name="Klenk H.-P."/>
        </authorList>
    </citation>
    <scope>NUCLEOTIDE SEQUENCE [LARGE SCALE GENOMIC DNA]</scope>
    <source>
        <strain evidence="2 3">DSM 17305</strain>
    </source>
</reference>
<dbReference type="Proteomes" id="UP000316298">
    <property type="component" value="Unassembled WGS sequence"/>
</dbReference>
<evidence type="ECO:0000313" key="3">
    <source>
        <dbReference type="Proteomes" id="UP000316298"/>
    </source>
</evidence>
<feature type="domain" description="DNA ligase D polymerase" evidence="1">
    <location>
        <begin position="24"/>
        <end position="275"/>
    </location>
</feature>